<comment type="similarity">
    <text evidence="1">Belongs to the SPT2 family.</text>
</comment>
<evidence type="ECO:0000256" key="3">
    <source>
        <dbReference type="SAM" id="MobiDB-lite"/>
    </source>
</evidence>
<accession>A0A0D2B9J3</accession>
<feature type="compositionally biased region" description="Polar residues" evidence="3">
    <location>
        <begin position="234"/>
        <end position="256"/>
    </location>
</feature>
<dbReference type="InterPro" id="IPR013256">
    <property type="entry name" value="Chromatin_SPT2"/>
</dbReference>
<keyword evidence="5" id="KW-1185">Reference proteome</keyword>
<dbReference type="AlphaFoldDB" id="A0A0D2B9J3"/>
<evidence type="ECO:0008006" key="6">
    <source>
        <dbReference type="Google" id="ProtNLM"/>
    </source>
</evidence>
<gene>
    <name evidence="4" type="ORF">PV09_01814</name>
</gene>
<protein>
    <recommendedName>
        <fullName evidence="6">SPT2 chromatin protein</fullName>
    </recommendedName>
</protein>
<feature type="compositionally biased region" description="Low complexity" evidence="3">
    <location>
        <begin position="116"/>
        <end position="139"/>
    </location>
</feature>
<dbReference type="Proteomes" id="UP000053259">
    <property type="component" value="Unassembled WGS sequence"/>
</dbReference>
<feature type="compositionally biased region" description="Basic and acidic residues" evidence="3">
    <location>
        <begin position="218"/>
        <end position="233"/>
    </location>
</feature>
<evidence type="ECO:0000313" key="5">
    <source>
        <dbReference type="Proteomes" id="UP000053259"/>
    </source>
</evidence>
<dbReference type="SMART" id="SM00784">
    <property type="entry name" value="SPT2"/>
    <property type="match status" value="1"/>
</dbReference>
<dbReference type="HOGENOM" id="CLU_068909_0_0_1"/>
<feature type="region of interest" description="Disordered" evidence="3">
    <location>
        <begin position="1"/>
        <end position="294"/>
    </location>
</feature>
<feature type="compositionally biased region" description="Polar residues" evidence="3">
    <location>
        <begin position="89"/>
        <end position="98"/>
    </location>
</feature>
<feature type="compositionally biased region" description="Low complexity" evidence="3">
    <location>
        <begin position="150"/>
        <end position="161"/>
    </location>
</feature>
<dbReference type="EMBL" id="KN847532">
    <property type="protein sequence ID" value="KIW07904.1"/>
    <property type="molecule type" value="Genomic_DNA"/>
</dbReference>
<dbReference type="GeneID" id="27309787"/>
<proteinExistence type="inferred from homology"/>
<organism evidence="4 5">
    <name type="scientific">Verruconis gallopava</name>
    <dbReference type="NCBI Taxonomy" id="253628"/>
    <lineage>
        <taxon>Eukaryota</taxon>
        <taxon>Fungi</taxon>
        <taxon>Dikarya</taxon>
        <taxon>Ascomycota</taxon>
        <taxon>Pezizomycotina</taxon>
        <taxon>Dothideomycetes</taxon>
        <taxon>Pleosporomycetidae</taxon>
        <taxon>Venturiales</taxon>
        <taxon>Sympoventuriaceae</taxon>
        <taxon>Verruconis</taxon>
    </lineage>
</organism>
<dbReference type="VEuPathDB" id="FungiDB:PV09_01814"/>
<feature type="compositionally biased region" description="Acidic residues" evidence="3">
    <location>
        <begin position="268"/>
        <end position="294"/>
    </location>
</feature>
<name>A0A0D2B9J3_9PEZI</name>
<evidence type="ECO:0000256" key="2">
    <source>
        <dbReference type="ARBA" id="ARBA00023054"/>
    </source>
</evidence>
<evidence type="ECO:0000256" key="1">
    <source>
        <dbReference type="ARBA" id="ARBA00006461"/>
    </source>
</evidence>
<dbReference type="InParanoid" id="A0A0D2B9J3"/>
<dbReference type="Pfam" id="PF08243">
    <property type="entry name" value="SPT2"/>
    <property type="match status" value="1"/>
</dbReference>
<evidence type="ECO:0000313" key="4">
    <source>
        <dbReference type="EMBL" id="KIW07904.1"/>
    </source>
</evidence>
<feature type="compositionally biased region" description="Polar residues" evidence="3">
    <location>
        <begin position="53"/>
        <end position="81"/>
    </location>
</feature>
<feature type="compositionally biased region" description="Basic and acidic residues" evidence="3">
    <location>
        <begin position="172"/>
        <end position="208"/>
    </location>
</feature>
<sequence length="344" mass="36681">MSYLSSILDSIGGDGTTAPPASTPAPRAPPTIQKRKADNELTNGPAKRPITPANAQNGNVQRPNALDRSQNGTSSKPTSASPAKGGLNSGSATTSTNEATKKPSSKAQTPSLGSDAAAKPNPKPTTSTTTTTKPATPTTEKPPPKKGSYADIIARAKAAQALKGPVGVIMHKQAEKVDPKARKAEAAKARGELSRGKRVSEKVGDRSRTGSAEAVSRSGEKIKQRQKPQEKSSYKGTAQPTTPIYTGSARPGQSSRTKAKRYDGYAGTDEEIDDYDEEDVYGYDDDESDMEAGAEDVWAEEEEALRQAKKDDAAELAYEIKLKREKEARKRKALEELAASRRKR</sequence>
<keyword evidence="2" id="KW-0175">Coiled coil</keyword>
<dbReference type="RefSeq" id="XP_016217773.1">
    <property type="nucleotide sequence ID" value="XM_016354761.1"/>
</dbReference>
<dbReference type="STRING" id="253628.A0A0D2B9J3"/>
<reference evidence="4 5" key="1">
    <citation type="submission" date="2015-01" db="EMBL/GenBank/DDBJ databases">
        <title>The Genome Sequence of Ochroconis gallopava CBS43764.</title>
        <authorList>
            <consortium name="The Broad Institute Genomics Platform"/>
            <person name="Cuomo C."/>
            <person name="de Hoog S."/>
            <person name="Gorbushina A."/>
            <person name="Stielow B."/>
            <person name="Teixiera M."/>
            <person name="Abouelleil A."/>
            <person name="Chapman S.B."/>
            <person name="Priest M."/>
            <person name="Young S.K."/>
            <person name="Wortman J."/>
            <person name="Nusbaum C."/>
            <person name="Birren B."/>
        </authorList>
    </citation>
    <scope>NUCLEOTIDE SEQUENCE [LARGE SCALE GENOMIC DNA]</scope>
    <source>
        <strain evidence="4 5">CBS 43764</strain>
    </source>
</reference>